<organism evidence="2 3">
    <name type="scientific">Lacticaseibacillus manihotivorans DSM 13343 = JCM 12514</name>
    <dbReference type="NCBI Taxonomy" id="1423769"/>
    <lineage>
        <taxon>Bacteria</taxon>
        <taxon>Bacillati</taxon>
        <taxon>Bacillota</taxon>
        <taxon>Bacilli</taxon>
        <taxon>Lactobacillales</taxon>
        <taxon>Lactobacillaceae</taxon>
        <taxon>Lacticaseibacillus</taxon>
    </lineage>
</organism>
<gene>
    <name evidence="2" type="ORF">FD01_GL002957</name>
</gene>
<reference evidence="2 3" key="1">
    <citation type="journal article" date="2015" name="Genome Announc.">
        <title>Expanding the biotechnology potential of lactobacilli through comparative genomics of 213 strains and associated genera.</title>
        <authorList>
            <person name="Sun Z."/>
            <person name="Harris H.M."/>
            <person name="McCann A."/>
            <person name="Guo C."/>
            <person name="Argimon S."/>
            <person name="Zhang W."/>
            <person name="Yang X."/>
            <person name="Jeffery I.B."/>
            <person name="Cooney J.C."/>
            <person name="Kagawa T.F."/>
            <person name="Liu W."/>
            <person name="Song Y."/>
            <person name="Salvetti E."/>
            <person name="Wrobel A."/>
            <person name="Rasinkangas P."/>
            <person name="Parkhill J."/>
            <person name="Rea M.C."/>
            <person name="O'Sullivan O."/>
            <person name="Ritari J."/>
            <person name="Douillard F.P."/>
            <person name="Paul Ross R."/>
            <person name="Yang R."/>
            <person name="Briner A.E."/>
            <person name="Felis G.E."/>
            <person name="de Vos W.M."/>
            <person name="Barrangou R."/>
            <person name="Klaenhammer T.R."/>
            <person name="Caufield P.W."/>
            <person name="Cui Y."/>
            <person name="Zhang H."/>
            <person name="O'Toole P.W."/>
        </authorList>
    </citation>
    <scope>NUCLEOTIDE SEQUENCE [LARGE SCALE GENOMIC DNA]</scope>
    <source>
        <strain evidence="2 3">DSM 13343</strain>
    </source>
</reference>
<evidence type="ECO:0000259" key="1">
    <source>
        <dbReference type="Pfam" id="PF06983"/>
    </source>
</evidence>
<dbReference type="SUPFAM" id="SSF54593">
    <property type="entry name" value="Glyoxalase/Bleomycin resistance protein/Dihydroxybiphenyl dioxygenase"/>
    <property type="match status" value="1"/>
</dbReference>
<proteinExistence type="predicted"/>
<dbReference type="CDD" id="cd06588">
    <property type="entry name" value="PhnB_like"/>
    <property type="match status" value="1"/>
</dbReference>
<protein>
    <recommendedName>
        <fullName evidence="1">PhnB-like domain-containing protein</fullName>
    </recommendedName>
</protein>
<dbReference type="Proteomes" id="UP000051790">
    <property type="component" value="Unassembled WGS sequence"/>
</dbReference>
<name>A0A0R1RC70_9LACO</name>
<dbReference type="InterPro" id="IPR029068">
    <property type="entry name" value="Glyas_Bleomycin-R_OHBP_Dase"/>
</dbReference>
<dbReference type="AlphaFoldDB" id="A0A0R1RC70"/>
<dbReference type="PANTHER" id="PTHR33990:SF5">
    <property type="entry name" value="PHNB-LIKE DOMAIN-CONTAINING PROTEIN"/>
    <property type="match status" value="1"/>
</dbReference>
<dbReference type="PATRIC" id="fig|1423769.4.peg.3188"/>
<sequence>MTQLIPYIAYPSAKKALAYYQRVFDATDIKRLSPTPQQAGMFGLPADADLNELTMHAEFSVLGTKLMCSDAFGHDAKSSEQISLMLMIDPKDAELGDRFYQHLVDSGEVTIDMPYATQFWGDKMGQVTDSFGVVWRLQQAPA</sequence>
<dbReference type="Pfam" id="PF06983">
    <property type="entry name" value="3-dmu-9_3-mt"/>
    <property type="match status" value="1"/>
</dbReference>
<keyword evidence="3" id="KW-1185">Reference proteome</keyword>
<dbReference type="RefSeq" id="WP_056962198.1">
    <property type="nucleotide sequence ID" value="NZ_AZEU01000004.1"/>
</dbReference>
<dbReference type="OrthoDB" id="9795306at2"/>
<accession>A0A0R1RC70</accession>
<evidence type="ECO:0000313" key="2">
    <source>
        <dbReference type="EMBL" id="KRL54105.1"/>
    </source>
</evidence>
<dbReference type="InterPro" id="IPR028973">
    <property type="entry name" value="PhnB-like"/>
</dbReference>
<dbReference type="PANTHER" id="PTHR33990">
    <property type="entry name" value="PROTEIN YJDN-RELATED"/>
    <property type="match status" value="1"/>
</dbReference>
<comment type="caution">
    <text evidence="2">The sequence shown here is derived from an EMBL/GenBank/DDBJ whole genome shotgun (WGS) entry which is preliminary data.</text>
</comment>
<dbReference type="Gene3D" id="3.10.180.10">
    <property type="entry name" value="2,3-Dihydroxybiphenyl 1,2-Dioxygenase, domain 1"/>
    <property type="match status" value="1"/>
</dbReference>
<feature type="domain" description="PhnB-like" evidence="1">
    <location>
        <begin position="12"/>
        <end position="137"/>
    </location>
</feature>
<evidence type="ECO:0000313" key="3">
    <source>
        <dbReference type="Proteomes" id="UP000051790"/>
    </source>
</evidence>
<dbReference type="EMBL" id="AZEU01000004">
    <property type="protein sequence ID" value="KRL54105.1"/>
    <property type="molecule type" value="Genomic_DNA"/>
</dbReference>